<evidence type="ECO:0000256" key="2">
    <source>
        <dbReference type="ARBA" id="ARBA00022475"/>
    </source>
</evidence>
<dbReference type="SUPFAM" id="SSF48726">
    <property type="entry name" value="Immunoglobulin"/>
    <property type="match status" value="2"/>
</dbReference>
<name>A0AAW2AGY0_CULAL</name>
<dbReference type="SMART" id="SM00406">
    <property type="entry name" value="IGv"/>
    <property type="match status" value="2"/>
</dbReference>
<evidence type="ECO:0000256" key="6">
    <source>
        <dbReference type="ARBA" id="ARBA00023157"/>
    </source>
</evidence>
<dbReference type="PANTHER" id="PTHR19433">
    <property type="entry name" value="T-CELL RECEPTOR ALPHA CHAIN V REGION-RELATED"/>
    <property type="match status" value="1"/>
</dbReference>
<dbReference type="PROSITE" id="PS50835">
    <property type="entry name" value="IG_LIKE"/>
    <property type="match status" value="2"/>
</dbReference>
<keyword evidence="9" id="KW-1133">Transmembrane helix</keyword>
<organism evidence="12 13">
    <name type="scientific">Culter alburnus</name>
    <name type="common">Topmouth culter</name>
    <dbReference type="NCBI Taxonomy" id="194366"/>
    <lineage>
        <taxon>Eukaryota</taxon>
        <taxon>Metazoa</taxon>
        <taxon>Chordata</taxon>
        <taxon>Craniata</taxon>
        <taxon>Vertebrata</taxon>
        <taxon>Euteleostomi</taxon>
        <taxon>Actinopterygii</taxon>
        <taxon>Neopterygii</taxon>
        <taxon>Teleostei</taxon>
        <taxon>Ostariophysi</taxon>
        <taxon>Cypriniformes</taxon>
        <taxon>Xenocyprididae</taxon>
        <taxon>Xenocypridinae</taxon>
        <taxon>Culter</taxon>
    </lineage>
</organism>
<dbReference type="GO" id="GO:0009617">
    <property type="term" value="P:response to bacterium"/>
    <property type="evidence" value="ECO:0007669"/>
    <property type="project" value="TreeGrafter"/>
</dbReference>
<dbReference type="Pfam" id="PF07686">
    <property type="entry name" value="V-set"/>
    <property type="match status" value="2"/>
</dbReference>
<keyword evidence="9" id="KW-0812">Transmembrane</keyword>
<feature type="signal peptide" evidence="10">
    <location>
        <begin position="1"/>
        <end position="17"/>
    </location>
</feature>
<dbReference type="AlphaFoldDB" id="A0AAW2AGY0"/>
<accession>A0AAW2AGY0</accession>
<evidence type="ECO:0000256" key="7">
    <source>
        <dbReference type="ARBA" id="ARBA00023180"/>
    </source>
</evidence>
<evidence type="ECO:0000256" key="8">
    <source>
        <dbReference type="SAM" id="MobiDB-lite"/>
    </source>
</evidence>
<keyword evidence="4" id="KW-0391">Immunity</keyword>
<dbReference type="InterPro" id="IPR007110">
    <property type="entry name" value="Ig-like_dom"/>
</dbReference>
<keyword evidence="3 10" id="KW-0732">Signal</keyword>
<evidence type="ECO:0000259" key="11">
    <source>
        <dbReference type="PROSITE" id="PS50835"/>
    </source>
</evidence>
<dbReference type="Proteomes" id="UP001479290">
    <property type="component" value="Unassembled WGS sequence"/>
</dbReference>
<comment type="subcellular location">
    <subcellularLocation>
        <location evidence="1">Cell membrane</location>
    </subcellularLocation>
</comment>
<evidence type="ECO:0000256" key="3">
    <source>
        <dbReference type="ARBA" id="ARBA00022729"/>
    </source>
</evidence>
<evidence type="ECO:0000256" key="10">
    <source>
        <dbReference type="SAM" id="SignalP"/>
    </source>
</evidence>
<dbReference type="GO" id="GO:0005886">
    <property type="term" value="C:plasma membrane"/>
    <property type="evidence" value="ECO:0007669"/>
    <property type="project" value="UniProtKB-SubCell"/>
</dbReference>
<gene>
    <name evidence="12" type="ORF">ABG768_025604</name>
</gene>
<protein>
    <recommendedName>
        <fullName evidence="11">Ig-like domain-containing protein</fullName>
    </recommendedName>
</protein>
<feature type="chain" id="PRO_5043441628" description="Ig-like domain-containing protein" evidence="10">
    <location>
        <begin position="18"/>
        <end position="310"/>
    </location>
</feature>
<proteinExistence type="predicted"/>
<dbReference type="InterPro" id="IPR052051">
    <property type="entry name" value="TCR_complex_component"/>
</dbReference>
<feature type="domain" description="Ig-like" evidence="11">
    <location>
        <begin position="146"/>
        <end position="225"/>
    </location>
</feature>
<keyword evidence="2" id="KW-1003">Cell membrane</keyword>
<dbReference type="Gene3D" id="2.60.40.10">
    <property type="entry name" value="Immunoglobulins"/>
    <property type="match status" value="2"/>
</dbReference>
<keyword evidence="6" id="KW-1015">Disulfide bond</keyword>
<comment type="caution">
    <text evidence="12">The sequence shown here is derived from an EMBL/GenBank/DDBJ whole genome shotgun (WGS) entry which is preliminary data.</text>
</comment>
<feature type="region of interest" description="Disordered" evidence="8">
    <location>
        <begin position="284"/>
        <end position="310"/>
    </location>
</feature>
<evidence type="ECO:0000256" key="4">
    <source>
        <dbReference type="ARBA" id="ARBA00022859"/>
    </source>
</evidence>
<evidence type="ECO:0000256" key="5">
    <source>
        <dbReference type="ARBA" id="ARBA00023136"/>
    </source>
</evidence>
<evidence type="ECO:0000313" key="12">
    <source>
        <dbReference type="EMBL" id="KAK9972283.1"/>
    </source>
</evidence>
<feature type="transmembrane region" description="Helical" evidence="9">
    <location>
        <begin position="249"/>
        <end position="274"/>
    </location>
</feature>
<dbReference type="InterPro" id="IPR013106">
    <property type="entry name" value="Ig_V-set"/>
</dbReference>
<evidence type="ECO:0000256" key="1">
    <source>
        <dbReference type="ARBA" id="ARBA00004236"/>
    </source>
</evidence>
<dbReference type="InterPro" id="IPR003599">
    <property type="entry name" value="Ig_sub"/>
</dbReference>
<evidence type="ECO:0000313" key="13">
    <source>
        <dbReference type="Proteomes" id="UP001479290"/>
    </source>
</evidence>
<keyword evidence="13" id="KW-1185">Reference proteome</keyword>
<reference evidence="12 13" key="1">
    <citation type="submission" date="2024-05" db="EMBL/GenBank/DDBJ databases">
        <title>A high-quality chromosomal-level genome assembly of Topmouth culter (Culter alburnus).</title>
        <authorList>
            <person name="Zhao H."/>
        </authorList>
    </citation>
    <scope>NUCLEOTIDE SEQUENCE [LARGE SCALE GENOMIC DNA]</scope>
    <source>
        <strain evidence="12">CATC2023</strain>
        <tissue evidence="12">Muscle</tissue>
    </source>
</reference>
<dbReference type="InterPro" id="IPR036179">
    <property type="entry name" value="Ig-like_dom_sf"/>
</dbReference>
<dbReference type="EMBL" id="JAWDJR010000007">
    <property type="protein sequence ID" value="KAK9972283.1"/>
    <property type="molecule type" value="Genomic_DNA"/>
</dbReference>
<dbReference type="SMART" id="SM00409">
    <property type="entry name" value="IG"/>
    <property type="match status" value="2"/>
</dbReference>
<evidence type="ECO:0000256" key="9">
    <source>
        <dbReference type="SAM" id="Phobius"/>
    </source>
</evidence>
<keyword evidence="7" id="KW-0325">Glycoprotein</keyword>
<dbReference type="GO" id="GO:0002376">
    <property type="term" value="P:immune system process"/>
    <property type="evidence" value="ECO:0007669"/>
    <property type="project" value="UniProtKB-KW"/>
</dbReference>
<keyword evidence="5 9" id="KW-0472">Membrane</keyword>
<dbReference type="InterPro" id="IPR013783">
    <property type="entry name" value="Ig-like_fold"/>
</dbReference>
<sequence length="310" mass="34768">MITFGVLLVFLIGLTATHLNNPPVFTKPGETINLPCFYQSQIAMHFSWYKHEPGQNPRLISTIYKYEQNARFYHNFENNSRFSVLNEKGVHQLVIRNTQISDSATYYCGSAYSNVMEFVEGTELIVEGLKSYTVVKQHAFIPSHSGDSVNLMCTVLNQTCVGNHSVYWLIHESQESHPRIIGAHGTSTDQCDRISESGFTVRRCVYSFSKKDLNLSDAGTYYCAVAACGEILLGNGTKLDIIGADSTQMMTFVLLSIVRTVLLLITIATVTVWYCMKSKRMSKEGCSSPAIRDRRSRPERRLGANCSKVI</sequence>
<feature type="domain" description="Ig-like" evidence="11">
    <location>
        <begin position="29"/>
        <end position="108"/>
    </location>
</feature>
<dbReference type="PANTHER" id="PTHR19433:SF127">
    <property type="entry name" value="NITR9"/>
    <property type="match status" value="1"/>
</dbReference>